<dbReference type="EMBL" id="FUZU01000003">
    <property type="protein sequence ID" value="SKC83354.1"/>
    <property type="molecule type" value="Genomic_DNA"/>
</dbReference>
<dbReference type="OrthoDB" id="9764016at2"/>
<comment type="cofactor">
    <cofactor evidence="1">
        <name>Fe(2+)</name>
        <dbReference type="ChEBI" id="CHEBI:29033"/>
    </cofactor>
</comment>
<name>A0A1T5M5N4_9BACT</name>
<dbReference type="InterPro" id="IPR003347">
    <property type="entry name" value="JmjC_dom"/>
</dbReference>
<dbReference type="Gene3D" id="2.60.120.650">
    <property type="entry name" value="Cupin"/>
    <property type="match status" value="1"/>
</dbReference>
<accession>A0A1T5M5N4</accession>
<dbReference type="RefSeq" id="WP_079688960.1">
    <property type="nucleotide sequence ID" value="NZ_FUZU01000003.1"/>
</dbReference>
<organism evidence="5 6">
    <name type="scientific">Ohtaekwangia koreensis</name>
    <dbReference type="NCBI Taxonomy" id="688867"/>
    <lineage>
        <taxon>Bacteria</taxon>
        <taxon>Pseudomonadati</taxon>
        <taxon>Bacteroidota</taxon>
        <taxon>Cytophagia</taxon>
        <taxon>Cytophagales</taxon>
        <taxon>Fulvivirgaceae</taxon>
        <taxon>Ohtaekwangia</taxon>
    </lineage>
</organism>
<reference evidence="5 6" key="1">
    <citation type="submission" date="2017-02" db="EMBL/GenBank/DDBJ databases">
        <authorList>
            <person name="Peterson S.W."/>
        </authorList>
    </citation>
    <scope>NUCLEOTIDE SEQUENCE [LARGE SCALE GENOMIC DNA]</scope>
    <source>
        <strain evidence="5 6">DSM 25262</strain>
    </source>
</reference>
<evidence type="ECO:0000259" key="4">
    <source>
        <dbReference type="Pfam" id="PF08007"/>
    </source>
</evidence>
<gene>
    <name evidence="5" type="ORF">SAMN05660236_4431</name>
</gene>
<dbReference type="AlphaFoldDB" id="A0A1T5M5N4"/>
<keyword evidence="6" id="KW-1185">Reference proteome</keyword>
<dbReference type="InterPro" id="IPR039994">
    <property type="entry name" value="NO66-like"/>
</dbReference>
<proteinExistence type="predicted"/>
<evidence type="ECO:0000313" key="6">
    <source>
        <dbReference type="Proteomes" id="UP000190961"/>
    </source>
</evidence>
<protein>
    <submittedName>
        <fullName evidence="5">Cupin superfamily protein</fullName>
    </submittedName>
</protein>
<evidence type="ECO:0000256" key="3">
    <source>
        <dbReference type="ARBA" id="ARBA00023004"/>
    </source>
</evidence>
<evidence type="ECO:0000313" key="5">
    <source>
        <dbReference type="EMBL" id="SKC83354.1"/>
    </source>
</evidence>
<dbReference type="PANTHER" id="PTHR13096">
    <property type="entry name" value="MINA53 MYC INDUCED NUCLEAR ANTIGEN"/>
    <property type="match status" value="1"/>
</dbReference>
<dbReference type="Proteomes" id="UP000190961">
    <property type="component" value="Unassembled WGS sequence"/>
</dbReference>
<dbReference type="STRING" id="688867.SAMN05660236_4431"/>
<dbReference type="PANTHER" id="PTHR13096:SF8">
    <property type="entry name" value="RIBOSOMAL OXYGENASE 1"/>
    <property type="match status" value="1"/>
</dbReference>
<dbReference type="SUPFAM" id="SSF51197">
    <property type="entry name" value="Clavaminate synthase-like"/>
    <property type="match status" value="1"/>
</dbReference>
<dbReference type="Pfam" id="PF08007">
    <property type="entry name" value="JmjC_2"/>
    <property type="match status" value="1"/>
</dbReference>
<evidence type="ECO:0000256" key="2">
    <source>
        <dbReference type="ARBA" id="ARBA00022723"/>
    </source>
</evidence>
<feature type="domain" description="JmjC" evidence="4">
    <location>
        <begin position="127"/>
        <end position="234"/>
    </location>
</feature>
<keyword evidence="2" id="KW-0479">Metal-binding</keyword>
<dbReference type="GO" id="GO:0046872">
    <property type="term" value="F:metal ion binding"/>
    <property type="evidence" value="ECO:0007669"/>
    <property type="project" value="UniProtKB-KW"/>
</dbReference>
<evidence type="ECO:0000256" key="1">
    <source>
        <dbReference type="ARBA" id="ARBA00001954"/>
    </source>
</evidence>
<keyword evidence="3" id="KW-0408">Iron</keyword>
<sequence length="311" mass="35480">MKHLDLASLLHPIVPEDFYHHYFDVFPLHIAREDEQYYSGYIDDMTVSSLLTDFYDSPLLSIRLIHPTNKLGEDQYIDYSHTGNVIIRNGVKLPEIERLFHQKKATIVVENLDRFMNWTNDLSVDVSNILQCVCESRLRIMPAGGESFAPAYEVFDRFILQTNGRVPVKVYGPLVHQPMASQAGKPFLRDSSELLLDAVLETGDFLYVPRGFILETGGAEQPAAQIVMDVFNTTWAKVIASALQVWAQEIDVLREGFYQAHMRGEKSLQLKSEQLAEQLCEQVIKLEAYPLRKVIARQSRITLAHRLGESL</sequence>